<dbReference type="GO" id="GO:0051287">
    <property type="term" value="F:NAD binding"/>
    <property type="evidence" value="ECO:0007669"/>
    <property type="project" value="InterPro"/>
</dbReference>
<dbReference type="Gene3D" id="3.40.50.720">
    <property type="entry name" value="NAD(P)-binding Rossmann-like Domain"/>
    <property type="match status" value="1"/>
</dbReference>
<dbReference type="SUPFAM" id="SSF51735">
    <property type="entry name" value="NAD(P)-binding Rossmann-fold domains"/>
    <property type="match status" value="1"/>
</dbReference>
<dbReference type="VEuPathDB" id="FungiDB:HCDG_07640"/>
<dbReference type="Proteomes" id="UP000002624">
    <property type="component" value="Unassembled WGS sequence"/>
</dbReference>
<evidence type="ECO:0000259" key="1">
    <source>
        <dbReference type="SMART" id="SM00859"/>
    </source>
</evidence>
<sequence>MASTDGDVDYYHMHPLHPVCVGHVGQGLCAYLGVLGATGAVGTRFILLLEKNPLLELVAVGASERSVGKKYCNAVRWKQSSPIPAQVADFTIRPCTPSEFPDCDIIFSGLDPDVAGDIEMEFLKADFAVFSNAKNHRLDPMVPLVMPLVNMGHVDVIPAQRKSYGLQKGMIVCNSNCAVVGLVIPAKVLIQKFGPIESVSMVTMQAVSGAGYPGVSRGQDLLRSAKDSRQVEL</sequence>
<evidence type="ECO:0000313" key="2">
    <source>
        <dbReference type="EMBL" id="EER37905.1"/>
    </source>
</evidence>
<evidence type="ECO:0000313" key="3">
    <source>
        <dbReference type="Proteomes" id="UP000002624"/>
    </source>
</evidence>
<dbReference type="PANTHER" id="PTHR46718">
    <property type="entry name" value="ASPARTATE-SEMIALDEHYDE DEHYDROGENASE"/>
    <property type="match status" value="1"/>
</dbReference>
<protein>
    <submittedName>
        <fullName evidence="2">Aspartate-semialdehyde dehydrogenase</fullName>
    </submittedName>
</protein>
<dbReference type="Gene3D" id="3.30.360.10">
    <property type="entry name" value="Dihydrodipicolinate Reductase, domain 2"/>
    <property type="match status" value="1"/>
</dbReference>
<dbReference type="GO" id="GO:0009086">
    <property type="term" value="P:methionine biosynthetic process"/>
    <property type="evidence" value="ECO:0007669"/>
    <property type="project" value="TreeGrafter"/>
</dbReference>
<dbReference type="HOGENOM" id="CLU_1151892_0_0_1"/>
<gene>
    <name evidence="2" type="ORF">HCDG_07640</name>
</gene>
<dbReference type="EMBL" id="GG692432">
    <property type="protein sequence ID" value="EER37905.1"/>
    <property type="molecule type" value="Genomic_DNA"/>
</dbReference>
<dbReference type="GO" id="GO:0004073">
    <property type="term" value="F:aspartate-semialdehyde dehydrogenase activity"/>
    <property type="evidence" value="ECO:0007669"/>
    <property type="project" value="TreeGrafter"/>
</dbReference>
<dbReference type="Pfam" id="PF01118">
    <property type="entry name" value="Semialdhyde_dh"/>
    <property type="match status" value="1"/>
</dbReference>
<dbReference type="SMART" id="SM00859">
    <property type="entry name" value="Semialdhyde_dh"/>
    <property type="match status" value="1"/>
</dbReference>
<dbReference type="OrthoDB" id="1894490at2759"/>
<dbReference type="PANTHER" id="PTHR46718:SF1">
    <property type="entry name" value="ASPARTATE-SEMIALDEHYDE DEHYDROGENASE"/>
    <property type="match status" value="1"/>
</dbReference>
<dbReference type="STRING" id="544712.C6HN59"/>
<proteinExistence type="predicted"/>
<dbReference type="FunFam" id="3.40.50.720:FF:000200">
    <property type="entry name" value="Aspartate-semialdehyde dehydrogenase"/>
    <property type="match status" value="1"/>
</dbReference>
<dbReference type="InterPro" id="IPR000534">
    <property type="entry name" value="Semialdehyde_DH_NAD-bd"/>
</dbReference>
<name>C6HN59_AJECH</name>
<accession>C6HN59</accession>
<dbReference type="InterPro" id="IPR051823">
    <property type="entry name" value="ASADH-related"/>
</dbReference>
<dbReference type="eggNOG" id="KOG4777">
    <property type="taxonomic scope" value="Eukaryota"/>
</dbReference>
<dbReference type="AlphaFoldDB" id="C6HN59"/>
<organism evidence="2 3">
    <name type="scientific">Ajellomyces capsulatus (strain H143)</name>
    <name type="common">Darling's disease fungus</name>
    <name type="synonym">Histoplasma capsulatum</name>
    <dbReference type="NCBI Taxonomy" id="544712"/>
    <lineage>
        <taxon>Eukaryota</taxon>
        <taxon>Fungi</taxon>
        <taxon>Dikarya</taxon>
        <taxon>Ascomycota</taxon>
        <taxon>Pezizomycotina</taxon>
        <taxon>Eurotiomycetes</taxon>
        <taxon>Eurotiomycetidae</taxon>
        <taxon>Onygenales</taxon>
        <taxon>Ajellomycetaceae</taxon>
        <taxon>Histoplasma</taxon>
    </lineage>
</organism>
<dbReference type="GO" id="GO:0009088">
    <property type="term" value="P:threonine biosynthetic process"/>
    <property type="evidence" value="ECO:0007669"/>
    <property type="project" value="TreeGrafter"/>
</dbReference>
<dbReference type="CDD" id="cd02315">
    <property type="entry name" value="ScASADH_like_N"/>
    <property type="match status" value="1"/>
</dbReference>
<dbReference type="InterPro" id="IPR036291">
    <property type="entry name" value="NAD(P)-bd_dom_sf"/>
</dbReference>
<feature type="domain" description="Semialdehyde dehydrogenase NAD-binding" evidence="1">
    <location>
        <begin position="31"/>
        <end position="157"/>
    </location>
</feature>
<reference evidence="3" key="1">
    <citation type="submission" date="2009-05" db="EMBL/GenBank/DDBJ databases">
        <title>The genome sequence of Ajellomyces capsulatus strain H143.</title>
        <authorList>
            <person name="Champion M."/>
            <person name="Cuomo C.A."/>
            <person name="Ma L.-J."/>
            <person name="Henn M.R."/>
            <person name="Sil A."/>
            <person name="Goldman B."/>
            <person name="Young S.K."/>
            <person name="Kodira C.D."/>
            <person name="Zeng Q."/>
            <person name="Koehrsen M."/>
            <person name="Alvarado L."/>
            <person name="Berlin A.M."/>
            <person name="Borenstein D."/>
            <person name="Chen Z."/>
            <person name="Engels R."/>
            <person name="Freedman E."/>
            <person name="Gellesch M."/>
            <person name="Goldberg J."/>
            <person name="Griggs A."/>
            <person name="Gujja S."/>
            <person name="Heiman D.I."/>
            <person name="Hepburn T.A."/>
            <person name="Howarth C."/>
            <person name="Jen D."/>
            <person name="Larson L."/>
            <person name="Lewis B."/>
            <person name="Mehta T."/>
            <person name="Park D."/>
            <person name="Pearson M."/>
            <person name="Roberts A."/>
            <person name="Saif S."/>
            <person name="Shea T.D."/>
            <person name="Shenoy N."/>
            <person name="Sisk P."/>
            <person name="Stolte C."/>
            <person name="Sykes S."/>
            <person name="Walk T."/>
            <person name="White J."/>
            <person name="Yandava C."/>
            <person name="Klein B."/>
            <person name="McEwen J.G."/>
            <person name="Puccia R."/>
            <person name="Goldman G.H."/>
            <person name="Felipe M.S."/>
            <person name="Nino-Vega G."/>
            <person name="San-Blas G."/>
            <person name="Taylor J.W."/>
            <person name="Mendoza L."/>
            <person name="Galagan J.E."/>
            <person name="Nusbaum C."/>
            <person name="Birren B.W."/>
        </authorList>
    </citation>
    <scope>NUCLEOTIDE SEQUENCE [LARGE SCALE GENOMIC DNA]</scope>
    <source>
        <strain evidence="3">H143</strain>
    </source>
</reference>